<dbReference type="Pfam" id="PF00440">
    <property type="entry name" value="TetR_N"/>
    <property type="match status" value="1"/>
</dbReference>
<feature type="domain" description="HTH tetR-type" evidence="5">
    <location>
        <begin position="32"/>
        <end position="91"/>
    </location>
</feature>
<dbReference type="Gene3D" id="1.10.357.10">
    <property type="entry name" value="Tetracycline Repressor, domain 2"/>
    <property type="match status" value="1"/>
</dbReference>
<sequence>MTGDLGNLRYISPWYGGGMPPDPSLPNRRDARRNRDLFIEHAKATFAEHGVDASLERIAREAGLAIGTLYRHFPTRVDLLLAVFEPKLRDFLATAEAALKMADPWEGFLVFLEALCGAQAYDRGFNDFIARRFPRDERTEVMHDRVCQLARSILSRAQAAGVVRPDIAEADLIALLWANSRIAEATRQVAPGVWRRHMHLVIDGFRAGDRHELPEPSLSPEQLYRVMARLGE</sequence>
<dbReference type="InterPro" id="IPR001647">
    <property type="entry name" value="HTH_TetR"/>
</dbReference>
<proteinExistence type="predicted"/>
<gene>
    <name evidence="6" type="ORF">GC106_25850</name>
</gene>
<evidence type="ECO:0000256" key="4">
    <source>
        <dbReference type="PROSITE-ProRule" id="PRU00335"/>
    </source>
</evidence>
<dbReference type="InterPro" id="IPR009057">
    <property type="entry name" value="Homeodomain-like_sf"/>
</dbReference>
<comment type="caution">
    <text evidence="6">The sequence shown here is derived from an EMBL/GenBank/DDBJ whole genome shotgun (WGS) entry which is preliminary data.</text>
</comment>
<dbReference type="SUPFAM" id="SSF46689">
    <property type="entry name" value="Homeodomain-like"/>
    <property type="match status" value="1"/>
</dbReference>
<keyword evidence="1" id="KW-0805">Transcription regulation</keyword>
<dbReference type="Proteomes" id="UP000763557">
    <property type="component" value="Unassembled WGS sequence"/>
</dbReference>
<dbReference type="EMBL" id="JAAATY010000006">
    <property type="protein sequence ID" value="NRN65374.1"/>
    <property type="molecule type" value="Genomic_DNA"/>
</dbReference>
<protein>
    <submittedName>
        <fullName evidence="6">Helix-turn-helix transcriptional regulator</fullName>
    </submittedName>
</protein>
<evidence type="ECO:0000256" key="2">
    <source>
        <dbReference type="ARBA" id="ARBA00023125"/>
    </source>
</evidence>
<dbReference type="InterPro" id="IPR050109">
    <property type="entry name" value="HTH-type_TetR-like_transc_reg"/>
</dbReference>
<keyword evidence="2 4" id="KW-0238">DNA-binding</keyword>
<evidence type="ECO:0000256" key="1">
    <source>
        <dbReference type="ARBA" id="ARBA00023015"/>
    </source>
</evidence>
<dbReference type="PRINTS" id="PR00455">
    <property type="entry name" value="HTHTETR"/>
</dbReference>
<accession>A0ABX2F218</accession>
<evidence type="ECO:0000313" key="6">
    <source>
        <dbReference type="EMBL" id="NRN65374.1"/>
    </source>
</evidence>
<keyword evidence="7" id="KW-1185">Reference proteome</keyword>
<name>A0ABX2F218_9PSEU</name>
<reference evidence="6 7" key="1">
    <citation type="submission" date="2020-01" db="EMBL/GenBank/DDBJ databases">
        <title>Kibdelosporangium persica a novel Actinomycetes from a hot desert in Iran.</title>
        <authorList>
            <person name="Safaei N."/>
            <person name="Zaburannyi N."/>
            <person name="Mueller R."/>
            <person name="Wink J."/>
        </authorList>
    </citation>
    <scope>NUCLEOTIDE SEQUENCE [LARGE SCALE GENOMIC DNA]</scope>
    <source>
        <strain evidence="6 7">4NS15</strain>
    </source>
</reference>
<dbReference type="Pfam" id="PF21597">
    <property type="entry name" value="TetR_C_43"/>
    <property type="match status" value="1"/>
</dbReference>
<evidence type="ECO:0000259" key="5">
    <source>
        <dbReference type="PROSITE" id="PS50977"/>
    </source>
</evidence>
<dbReference type="SUPFAM" id="SSF48498">
    <property type="entry name" value="Tetracyclin repressor-like, C-terminal domain"/>
    <property type="match status" value="1"/>
</dbReference>
<dbReference type="PANTHER" id="PTHR30055">
    <property type="entry name" value="HTH-TYPE TRANSCRIPTIONAL REGULATOR RUTR"/>
    <property type="match status" value="1"/>
</dbReference>
<keyword evidence="3" id="KW-0804">Transcription</keyword>
<dbReference type="InterPro" id="IPR049445">
    <property type="entry name" value="TetR_SbtR-like_C"/>
</dbReference>
<dbReference type="PROSITE" id="PS50977">
    <property type="entry name" value="HTH_TETR_2"/>
    <property type="match status" value="1"/>
</dbReference>
<organism evidence="6 7">
    <name type="scientific">Kibdelosporangium persicum</name>
    <dbReference type="NCBI Taxonomy" id="2698649"/>
    <lineage>
        <taxon>Bacteria</taxon>
        <taxon>Bacillati</taxon>
        <taxon>Actinomycetota</taxon>
        <taxon>Actinomycetes</taxon>
        <taxon>Pseudonocardiales</taxon>
        <taxon>Pseudonocardiaceae</taxon>
        <taxon>Kibdelosporangium</taxon>
    </lineage>
</organism>
<evidence type="ECO:0000256" key="3">
    <source>
        <dbReference type="ARBA" id="ARBA00023163"/>
    </source>
</evidence>
<evidence type="ECO:0000313" key="7">
    <source>
        <dbReference type="Proteomes" id="UP000763557"/>
    </source>
</evidence>
<feature type="DNA-binding region" description="H-T-H motif" evidence="4">
    <location>
        <begin position="54"/>
        <end position="73"/>
    </location>
</feature>
<dbReference type="InterPro" id="IPR036271">
    <property type="entry name" value="Tet_transcr_reg_TetR-rel_C_sf"/>
</dbReference>
<dbReference type="PANTHER" id="PTHR30055:SF234">
    <property type="entry name" value="HTH-TYPE TRANSCRIPTIONAL REGULATOR BETI"/>
    <property type="match status" value="1"/>
</dbReference>